<feature type="region of interest" description="Disordered" evidence="8">
    <location>
        <begin position="113"/>
        <end position="249"/>
    </location>
</feature>
<feature type="compositionally biased region" description="Polar residues" evidence="8">
    <location>
        <begin position="159"/>
        <end position="169"/>
    </location>
</feature>
<name>A0A9P4R6I5_9PLEO</name>
<dbReference type="GO" id="GO:0005634">
    <property type="term" value="C:nucleus"/>
    <property type="evidence" value="ECO:0007669"/>
    <property type="project" value="UniProtKB-SubCell"/>
</dbReference>
<organism evidence="10 11">
    <name type="scientific">Polyplosphaeria fusca</name>
    <dbReference type="NCBI Taxonomy" id="682080"/>
    <lineage>
        <taxon>Eukaryota</taxon>
        <taxon>Fungi</taxon>
        <taxon>Dikarya</taxon>
        <taxon>Ascomycota</taxon>
        <taxon>Pezizomycotina</taxon>
        <taxon>Dothideomycetes</taxon>
        <taxon>Pleosporomycetidae</taxon>
        <taxon>Pleosporales</taxon>
        <taxon>Tetraplosphaeriaceae</taxon>
        <taxon>Polyplosphaeria</taxon>
    </lineage>
</organism>
<dbReference type="PRINTS" id="PR00617">
    <property type="entry name" value="COPPERFIST"/>
</dbReference>
<reference evidence="10" key="1">
    <citation type="journal article" date="2020" name="Stud. Mycol.">
        <title>101 Dothideomycetes genomes: a test case for predicting lifestyles and emergence of pathogens.</title>
        <authorList>
            <person name="Haridas S."/>
            <person name="Albert R."/>
            <person name="Binder M."/>
            <person name="Bloem J."/>
            <person name="Labutti K."/>
            <person name="Salamov A."/>
            <person name="Andreopoulos B."/>
            <person name="Baker S."/>
            <person name="Barry K."/>
            <person name="Bills G."/>
            <person name="Bluhm B."/>
            <person name="Cannon C."/>
            <person name="Castanera R."/>
            <person name="Culley D."/>
            <person name="Daum C."/>
            <person name="Ezra D."/>
            <person name="Gonzalez J."/>
            <person name="Henrissat B."/>
            <person name="Kuo A."/>
            <person name="Liang C."/>
            <person name="Lipzen A."/>
            <person name="Lutzoni F."/>
            <person name="Magnuson J."/>
            <person name="Mondo S."/>
            <person name="Nolan M."/>
            <person name="Ohm R."/>
            <person name="Pangilinan J."/>
            <person name="Park H.-J."/>
            <person name="Ramirez L."/>
            <person name="Alfaro M."/>
            <person name="Sun H."/>
            <person name="Tritt A."/>
            <person name="Yoshinaga Y."/>
            <person name="Zwiers L.-H."/>
            <person name="Turgeon B."/>
            <person name="Goodwin S."/>
            <person name="Spatafora J."/>
            <person name="Crous P."/>
            <person name="Grigoriev I."/>
        </authorList>
    </citation>
    <scope>NUCLEOTIDE SEQUENCE</scope>
    <source>
        <strain evidence="10">CBS 125425</strain>
    </source>
</reference>
<evidence type="ECO:0000313" key="11">
    <source>
        <dbReference type="Proteomes" id="UP000799444"/>
    </source>
</evidence>
<keyword evidence="3" id="KW-0862">Zinc</keyword>
<comment type="caution">
    <text evidence="10">The sequence shown here is derived from an EMBL/GenBank/DDBJ whole genome shotgun (WGS) entry which is preliminary data.</text>
</comment>
<feature type="compositionally biased region" description="Low complexity" evidence="8">
    <location>
        <begin position="140"/>
        <end position="155"/>
    </location>
</feature>
<keyword evidence="5" id="KW-0805">Transcription regulation</keyword>
<dbReference type="Gene3D" id="3.90.430.10">
    <property type="entry name" value="Copper fist DNA-binding domain"/>
    <property type="match status" value="1"/>
</dbReference>
<evidence type="ECO:0000313" key="10">
    <source>
        <dbReference type="EMBL" id="KAF2740178.1"/>
    </source>
</evidence>
<dbReference type="SMART" id="SM01090">
    <property type="entry name" value="Copper-fist"/>
    <property type="match status" value="1"/>
</dbReference>
<keyword evidence="2" id="KW-0479">Metal-binding</keyword>
<dbReference type="GO" id="GO:0045944">
    <property type="term" value="P:positive regulation of transcription by RNA polymerase II"/>
    <property type="evidence" value="ECO:0007669"/>
    <property type="project" value="TreeGrafter"/>
</dbReference>
<dbReference type="OrthoDB" id="5600085at2759"/>
<dbReference type="GO" id="GO:0000978">
    <property type="term" value="F:RNA polymerase II cis-regulatory region sequence-specific DNA binding"/>
    <property type="evidence" value="ECO:0007669"/>
    <property type="project" value="TreeGrafter"/>
</dbReference>
<feature type="compositionally biased region" description="Low complexity" evidence="8">
    <location>
        <begin position="113"/>
        <end position="123"/>
    </location>
</feature>
<dbReference type="InterPro" id="IPR051763">
    <property type="entry name" value="Copper_Homeo_Regul"/>
</dbReference>
<sequence>MWAEINGERKKVACGPCIRGHRSSKCDHRDRVLVEVRKPGRPLSSCPHPSGSCSCERVVINYTIPKTSECACPPDRPQTIASLTGAANRVQKSRNRKSTTNIAPLALEKAIKASQDAQADSSSLKSTTPTNPSFAPSDRSASNEASPPSSASSTPRILPSSSQKQSTSDCCKPKMATAASDSDQKQGGSCCGNKPKEPPNPTPTQKSCCGGSNQSNQVETKSQMGTQPGGSSAFPNFAPMQQPGQFQTPPFGMAGFNYLPHSVGNAPGFMGMSPPFGFNTPIYNHMPIAYQHSPPMTMTPGPNAHNPDHNCHCGDTCSCFGCAAHPHNATMMEYVRSMHHYMSHGEFGSFPHPTYDVPAYPHGPVFLAGNHPVMAFNSLGHGSMPFQPSNANPVLNFNTNPSNPPATWQQPEVVTPTFAPSASHDTSHDFPAAGGQKESFVDPKTEQIEENAPSPMFADSPNEGKDEDTPILSPSSFFWQELVLPGCNDETGTCQCGDGCECVGCLTHGGHNGVLLDMPTSTEAEQNSFNNFISPTANGHLPYPPETFSEAPA</sequence>
<evidence type="ECO:0000256" key="6">
    <source>
        <dbReference type="ARBA" id="ARBA00023163"/>
    </source>
</evidence>
<dbReference type="Pfam" id="PF00649">
    <property type="entry name" value="Copper-fist"/>
    <property type="match status" value="1"/>
</dbReference>
<evidence type="ECO:0000256" key="7">
    <source>
        <dbReference type="ARBA" id="ARBA00023242"/>
    </source>
</evidence>
<dbReference type="PROSITE" id="PS50073">
    <property type="entry name" value="COPPER_FIST_2"/>
    <property type="match status" value="1"/>
</dbReference>
<keyword evidence="6" id="KW-0804">Transcription</keyword>
<accession>A0A9P4R6I5</accession>
<dbReference type="PANTHER" id="PTHR28088">
    <property type="entry name" value="TRANSCRIPTIONAL ACTIVATOR HAA1-RELATED"/>
    <property type="match status" value="1"/>
</dbReference>
<evidence type="ECO:0000256" key="5">
    <source>
        <dbReference type="ARBA" id="ARBA00023015"/>
    </source>
</evidence>
<dbReference type="GO" id="GO:0000981">
    <property type="term" value="F:DNA-binding transcription factor activity, RNA polymerase II-specific"/>
    <property type="evidence" value="ECO:0007669"/>
    <property type="project" value="TreeGrafter"/>
</dbReference>
<gene>
    <name evidence="10" type="ORF">EJ04DRAFT_425535</name>
</gene>
<keyword evidence="11" id="KW-1185">Reference proteome</keyword>
<keyword evidence="4" id="KW-0186">Copper</keyword>
<dbReference type="PANTHER" id="PTHR28088:SF9">
    <property type="entry name" value="TRANSCRIPTION FACTOR GRISEA, PUTATIVE (AFU_ORTHOLOGUE AFUA_1G13190)-RELATED"/>
    <property type="match status" value="1"/>
</dbReference>
<evidence type="ECO:0000256" key="2">
    <source>
        <dbReference type="ARBA" id="ARBA00022723"/>
    </source>
</evidence>
<evidence type="ECO:0000256" key="4">
    <source>
        <dbReference type="ARBA" id="ARBA00023008"/>
    </source>
</evidence>
<comment type="subcellular location">
    <subcellularLocation>
        <location evidence="1">Nucleus</location>
    </subcellularLocation>
</comment>
<keyword evidence="7" id="KW-0539">Nucleus</keyword>
<dbReference type="GO" id="GO:0006879">
    <property type="term" value="P:intracellular iron ion homeostasis"/>
    <property type="evidence" value="ECO:0007669"/>
    <property type="project" value="TreeGrafter"/>
</dbReference>
<dbReference type="AlphaFoldDB" id="A0A9P4R6I5"/>
<dbReference type="EMBL" id="ML996101">
    <property type="protein sequence ID" value="KAF2740178.1"/>
    <property type="molecule type" value="Genomic_DNA"/>
</dbReference>
<dbReference type="SMART" id="SM00412">
    <property type="entry name" value="Cu_FIST"/>
    <property type="match status" value="1"/>
</dbReference>
<protein>
    <recommendedName>
        <fullName evidence="9">Copper-fist domain-containing protein</fullName>
    </recommendedName>
</protein>
<dbReference type="SUPFAM" id="SSF57879">
    <property type="entry name" value="Zinc domain conserved in yeast copper-regulated transcription factors"/>
    <property type="match status" value="1"/>
</dbReference>
<feature type="compositionally biased region" description="Polar residues" evidence="8">
    <location>
        <begin position="124"/>
        <end position="134"/>
    </location>
</feature>
<dbReference type="InterPro" id="IPR001083">
    <property type="entry name" value="Cu_fist_DNA-bd_dom"/>
</dbReference>
<evidence type="ECO:0000259" key="9">
    <source>
        <dbReference type="PROSITE" id="PS50073"/>
    </source>
</evidence>
<dbReference type="GO" id="GO:0006878">
    <property type="term" value="P:intracellular copper ion homeostasis"/>
    <property type="evidence" value="ECO:0007669"/>
    <property type="project" value="TreeGrafter"/>
</dbReference>
<evidence type="ECO:0000256" key="8">
    <source>
        <dbReference type="SAM" id="MobiDB-lite"/>
    </source>
</evidence>
<dbReference type="Proteomes" id="UP000799444">
    <property type="component" value="Unassembled WGS sequence"/>
</dbReference>
<dbReference type="FunFam" id="3.90.430.10:FF:000001">
    <property type="entry name" value="Copper fist DNA-binding protein"/>
    <property type="match status" value="1"/>
</dbReference>
<evidence type="ECO:0000256" key="3">
    <source>
        <dbReference type="ARBA" id="ARBA00022833"/>
    </source>
</evidence>
<dbReference type="GO" id="GO:0005507">
    <property type="term" value="F:copper ion binding"/>
    <property type="evidence" value="ECO:0007669"/>
    <property type="project" value="InterPro"/>
</dbReference>
<feature type="compositionally biased region" description="Low complexity" evidence="8">
    <location>
        <begin position="239"/>
        <end position="249"/>
    </location>
</feature>
<dbReference type="InterPro" id="IPR036395">
    <property type="entry name" value="Cu_fist_DNA-bd_dom_sf"/>
</dbReference>
<feature type="region of interest" description="Disordered" evidence="8">
    <location>
        <begin position="419"/>
        <end position="438"/>
    </location>
</feature>
<evidence type="ECO:0000256" key="1">
    <source>
        <dbReference type="ARBA" id="ARBA00004123"/>
    </source>
</evidence>
<feature type="compositionally biased region" description="Polar residues" evidence="8">
    <location>
        <begin position="205"/>
        <end position="234"/>
    </location>
</feature>
<proteinExistence type="predicted"/>
<feature type="domain" description="Copper-fist" evidence="9">
    <location>
        <begin position="11"/>
        <end position="43"/>
    </location>
</feature>